<reference evidence="2" key="1">
    <citation type="submission" date="2021-01" db="EMBL/GenBank/DDBJ databases">
        <title>Whole genome shotgun sequence of Dactylosporangium siamense NBRC 106093.</title>
        <authorList>
            <person name="Komaki H."/>
            <person name="Tamura T."/>
        </authorList>
    </citation>
    <scope>NUCLEOTIDE SEQUENCE</scope>
    <source>
        <strain evidence="2">NBRC 106093</strain>
    </source>
</reference>
<gene>
    <name evidence="2" type="ORF">Dsi01nite_050760</name>
</gene>
<protein>
    <submittedName>
        <fullName evidence="2">Uncharacterized protein</fullName>
    </submittedName>
</protein>
<proteinExistence type="predicted"/>
<dbReference type="InterPro" id="IPR015943">
    <property type="entry name" value="WD40/YVTN_repeat-like_dom_sf"/>
</dbReference>
<dbReference type="PROSITE" id="PS51257">
    <property type="entry name" value="PROKAR_LIPOPROTEIN"/>
    <property type="match status" value="1"/>
</dbReference>
<feature type="signal peptide" evidence="1">
    <location>
        <begin position="1"/>
        <end position="26"/>
    </location>
</feature>
<dbReference type="EMBL" id="BONQ01000081">
    <property type="protein sequence ID" value="GIG47035.1"/>
    <property type="molecule type" value="Genomic_DNA"/>
</dbReference>
<sequence length="292" mass="31319">MRLLRSGAPRLLGVLALALSAVTACGQPPLQPGAAGFVWMGDDHIYSVAKNQANEAGHLRRTDRGLHTQNVRLPDGCWIDLNAGAIGRVDDHRFAVVLACGSPALYVYDTASRQFERRPAPSIGDPLIALEPGMTTGFQADACSVRRLRWDGHEYTGAPVDLGPTCVHGNGVTSLALVTLDGRQQLLFTAVTGRDEDRWTILALDVRTGQSRVLRDNVAGTSRAVWAVASTDGGTLFVTSSEGIARVDVRSGRTEQVRAGAFYRLGLSPDGRTLFAQRFDGDTAAYEFIAVS</sequence>
<dbReference type="RefSeq" id="WP_203848783.1">
    <property type="nucleotide sequence ID" value="NZ_BAAAVW010000017.1"/>
</dbReference>
<comment type="caution">
    <text evidence="2">The sequence shown here is derived from an EMBL/GenBank/DDBJ whole genome shotgun (WGS) entry which is preliminary data.</text>
</comment>
<evidence type="ECO:0000313" key="2">
    <source>
        <dbReference type="EMBL" id="GIG47035.1"/>
    </source>
</evidence>
<name>A0A919UCW1_9ACTN</name>
<dbReference type="Proteomes" id="UP000660611">
    <property type="component" value="Unassembled WGS sequence"/>
</dbReference>
<evidence type="ECO:0000256" key="1">
    <source>
        <dbReference type="SAM" id="SignalP"/>
    </source>
</evidence>
<organism evidence="2 3">
    <name type="scientific">Dactylosporangium siamense</name>
    <dbReference type="NCBI Taxonomy" id="685454"/>
    <lineage>
        <taxon>Bacteria</taxon>
        <taxon>Bacillati</taxon>
        <taxon>Actinomycetota</taxon>
        <taxon>Actinomycetes</taxon>
        <taxon>Micromonosporales</taxon>
        <taxon>Micromonosporaceae</taxon>
        <taxon>Dactylosporangium</taxon>
    </lineage>
</organism>
<feature type="chain" id="PRO_5037963664" evidence="1">
    <location>
        <begin position="27"/>
        <end position="292"/>
    </location>
</feature>
<keyword evidence="1" id="KW-0732">Signal</keyword>
<accession>A0A919UCW1</accession>
<dbReference type="Gene3D" id="2.130.10.10">
    <property type="entry name" value="YVTN repeat-like/Quinoprotein amine dehydrogenase"/>
    <property type="match status" value="1"/>
</dbReference>
<keyword evidence="3" id="KW-1185">Reference proteome</keyword>
<evidence type="ECO:0000313" key="3">
    <source>
        <dbReference type="Proteomes" id="UP000660611"/>
    </source>
</evidence>
<dbReference type="AlphaFoldDB" id="A0A919UCW1"/>
<dbReference type="SUPFAM" id="SSF82171">
    <property type="entry name" value="DPP6 N-terminal domain-like"/>
    <property type="match status" value="1"/>
</dbReference>